<dbReference type="AlphaFoldDB" id="A0A1T5LQI8"/>
<keyword evidence="1" id="KW-1133">Transmembrane helix</keyword>
<keyword evidence="1" id="KW-0472">Membrane</keyword>
<gene>
    <name evidence="2" type="ORF">SAMN06296058_2903</name>
</gene>
<proteinExistence type="predicted"/>
<protein>
    <submittedName>
        <fullName evidence="2">Uncharacterized protein</fullName>
    </submittedName>
</protein>
<dbReference type="Proteomes" id="UP000190341">
    <property type="component" value="Unassembled WGS sequence"/>
</dbReference>
<evidence type="ECO:0000313" key="2">
    <source>
        <dbReference type="EMBL" id="SKC78125.1"/>
    </source>
</evidence>
<accession>A0A1T5LQI8</accession>
<dbReference type="RefSeq" id="WP_176140877.1">
    <property type="nucleotide sequence ID" value="NZ_BMCL01000001.1"/>
</dbReference>
<dbReference type="EMBL" id="FUZV01000002">
    <property type="protein sequence ID" value="SKC78125.1"/>
    <property type="molecule type" value="Genomic_DNA"/>
</dbReference>
<keyword evidence="3" id="KW-1185">Reference proteome</keyword>
<feature type="transmembrane region" description="Helical" evidence="1">
    <location>
        <begin position="6"/>
        <end position="39"/>
    </location>
</feature>
<name>A0A1T5LQI8_9GAMM</name>
<dbReference type="STRING" id="428993.SAMN06296058_2903"/>
<sequence length="50" mass="5196">MRNRNYGYFAIAVGAGVAIGVATGQLAVWTAIGAGLGMVFSQGRRGRCLH</sequence>
<evidence type="ECO:0000313" key="3">
    <source>
        <dbReference type="Proteomes" id="UP000190341"/>
    </source>
</evidence>
<evidence type="ECO:0000256" key="1">
    <source>
        <dbReference type="SAM" id="Phobius"/>
    </source>
</evidence>
<organism evidence="2 3">
    <name type="scientific">Pseudoxanthomonas indica</name>
    <dbReference type="NCBI Taxonomy" id="428993"/>
    <lineage>
        <taxon>Bacteria</taxon>
        <taxon>Pseudomonadati</taxon>
        <taxon>Pseudomonadota</taxon>
        <taxon>Gammaproteobacteria</taxon>
        <taxon>Lysobacterales</taxon>
        <taxon>Lysobacteraceae</taxon>
        <taxon>Pseudoxanthomonas</taxon>
    </lineage>
</organism>
<reference evidence="2 3" key="1">
    <citation type="submission" date="2017-02" db="EMBL/GenBank/DDBJ databases">
        <authorList>
            <person name="Peterson S.W."/>
        </authorList>
    </citation>
    <scope>NUCLEOTIDE SEQUENCE [LARGE SCALE GENOMIC DNA]</scope>
    <source>
        <strain evidence="2 3">P15</strain>
    </source>
</reference>
<keyword evidence="1" id="KW-0812">Transmembrane</keyword>